<reference evidence="3" key="1">
    <citation type="journal article" date="2011" name="Proc. Natl. Acad. Sci. U.S.A.">
        <title>Obligate biotrophy features unraveled by the genomic analysis of rust fungi.</title>
        <authorList>
            <person name="Duplessis S."/>
            <person name="Cuomo C.A."/>
            <person name="Lin Y.-C."/>
            <person name="Aerts A."/>
            <person name="Tisserant E."/>
            <person name="Veneault-Fourrey C."/>
            <person name="Joly D.L."/>
            <person name="Hacquard S."/>
            <person name="Amselem J."/>
            <person name="Cantarel B.L."/>
            <person name="Chiu R."/>
            <person name="Coutinho P.M."/>
            <person name="Feau N."/>
            <person name="Field M."/>
            <person name="Frey P."/>
            <person name="Gelhaye E."/>
            <person name="Goldberg J."/>
            <person name="Grabherr M.G."/>
            <person name="Kodira C.D."/>
            <person name="Kohler A."/>
            <person name="Kuees U."/>
            <person name="Lindquist E.A."/>
            <person name="Lucas S.M."/>
            <person name="Mago R."/>
            <person name="Mauceli E."/>
            <person name="Morin E."/>
            <person name="Murat C."/>
            <person name="Pangilinan J.L."/>
            <person name="Park R."/>
            <person name="Pearson M."/>
            <person name="Quesneville H."/>
            <person name="Rouhier N."/>
            <person name="Sakthikumar S."/>
            <person name="Salamov A.A."/>
            <person name="Schmutz J."/>
            <person name="Selles B."/>
            <person name="Shapiro H."/>
            <person name="Tanguay P."/>
            <person name="Tuskan G.A."/>
            <person name="Henrissat B."/>
            <person name="Van de Peer Y."/>
            <person name="Rouze P."/>
            <person name="Ellis J.G."/>
            <person name="Dodds P.N."/>
            <person name="Schein J.E."/>
            <person name="Zhong S."/>
            <person name="Hamelin R.C."/>
            <person name="Grigoriev I.V."/>
            <person name="Szabo L.J."/>
            <person name="Martin F."/>
        </authorList>
    </citation>
    <scope>NUCLEOTIDE SEQUENCE [LARGE SCALE GENOMIC DNA]</scope>
    <source>
        <strain evidence="3">98AG31 / pathotype 3-4-7</strain>
    </source>
</reference>
<feature type="compositionally biased region" description="Polar residues" evidence="1">
    <location>
        <begin position="192"/>
        <end position="206"/>
    </location>
</feature>
<feature type="region of interest" description="Disordered" evidence="1">
    <location>
        <begin position="116"/>
        <end position="258"/>
    </location>
</feature>
<feature type="compositionally biased region" description="Low complexity" evidence="1">
    <location>
        <begin position="317"/>
        <end position="332"/>
    </location>
</feature>
<dbReference type="VEuPathDB" id="FungiDB:MELLADRAFT_116363"/>
<feature type="compositionally biased region" description="Polar residues" evidence="1">
    <location>
        <begin position="230"/>
        <end position="243"/>
    </location>
</feature>
<dbReference type="Proteomes" id="UP000001072">
    <property type="component" value="Unassembled WGS sequence"/>
</dbReference>
<feature type="compositionally biased region" description="Polar residues" evidence="1">
    <location>
        <begin position="118"/>
        <end position="134"/>
    </location>
</feature>
<dbReference type="GeneID" id="18925798"/>
<dbReference type="AlphaFoldDB" id="F4RKG5"/>
<dbReference type="KEGG" id="mlr:MELLADRAFT_116363"/>
<name>F4RKG5_MELLP</name>
<feature type="compositionally biased region" description="Acidic residues" evidence="1">
    <location>
        <begin position="353"/>
        <end position="368"/>
    </location>
</feature>
<feature type="region of interest" description="Disordered" evidence="1">
    <location>
        <begin position="17"/>
        <end position="37"/>
    </location>
</feature>
<evidence type="ECO:0000313" key="2">
    <source>
        <dbReference type="EMBL" id="EGG07092.1"/>
    </source>
</evidence>
<dbReference type="OrthoDB" id="10667913at2759"/>
<dbReference type="EMBL" id="GL883105">
    <property type="protein sequence ID" value="EGG07092.1"/>
    <property type="molecule type" value="Genomic_DNA"/>
</dbReference>
<evidence type="ECO:0000313" key="3">
    <source>
        <dbReference type="Proteomes" id="UP000001072"/>
    </source>
</evidence>
<accession>F4RKG5</accession>
<organism evidence="3">
    <name type="scientific">Melampsora larici-populina (strain 98AG31 / pathotype 3-4-7)</name>
    <name type="common">Poplar leaf rust fungus</name>
    <dbReference type="NCBI Taxonomy" id="747676"/>
    <lineage>
        <taxon>Eukaryota</taxon>
        <taxon>Fungi</taxon>
        <taxon>Dikarya</taxon>
        <taxon>Basidiomycota</taxon>
        <taxon>Pucciniomycotina</taxon>
        <taxon>Pucciniomycetes</taxon>
        <taxon>Pucciniales</taxon>
        <taxon>Melampsoraceae</taxon>
        <taxon>Melampsora</taxon>
    </lineage>
</organism>
<dbReference type="RefSeq" id="XP_007409534.1">
    <property type="nucleotide sequence ID" value="XM_007409472.1"/>
</dbReference>
<feature type="region of interest" description="Disordered" evidence="1">
    <location>
        <begin position="312"/>
        <end position="373"/>
    </location>
</feature>
<dbReference type="InParanoid" id="F4RKG5"/>
<feature type="compositionally biased region" description="Low complexity" evidence="1">
    <location>
        <begin position="19"/>
        <end position="34"/>
    </location>
</feature>
<gene>
    <name evidence="2" type="ORF">MELLADRAFT_116363</name>
</gene>
<protein>
    <submittedName>
        <fullName evidence="2">Uncharacterized protein</fullName>
    </submittedName>
</protein>
<sequence>MHKNIDLSLNLLKTNHFQSTSTSNSNSTPNSKSKLQSTTTNLLNSIIKNHQNKSNNPTPSTASTNLSIKHGEDLNNFIWDYIPPRSSNSNQKSPDYDYEKRLKEIVKIYNPLLKPSLRTRNSTSRTDQLSSSKKNSYHHHEQQQQTQQQQQEQEEESMIPRSAPLPRLNQSPHHHHHHPIVSSIPKHLKPRTTYQLQIPKSNQNQKISSHPTSSSSDHSSSSSDYSIQSNLKLSLNRPRSYSTPPEPINNQHDHLDFTSNPTLQQITESDHFNLNPSNYHHHQVINEHSINKLPSSKPTSDYSSTPITPKVIRTAGSSTSSSNTTTTTSTSTEFKVLPRIGPKPNQINLVQENEVEDQTEDEEEDEMGQEAKDQEYKQVILERLPVRTSSIQESNPSLSRPKSGRVKIAKEDYVIFNKSNLNPTTTTHNGV</sequence>
<feature type="compositionally biased region" description="Low complexity" evidence="1">
    <location>
        <begin position="207"/>
        <end position="229"/>
    </location>
</feature>
<keyword evidence="3" id="KW-1185">Reference proteome</keyword>
<dbReference type="HOGENOM" id="CLU_636276_0_0_1"/>
<proteinExistence type="predicted"/>
<evidence type="ECO:0000256" key="1">
    <source>
        <dbReference type="SAM" id="MobiDB-lite"/>
    </source>
</evidence>